<dbReference type="SMART" id="SM01006">
    <property type="entry name" value="AlcB"/>
    <property type="match status" value="1"/>
</dbReference>
<dbReference type="InterPro" id="IPR029055">
    <property type="entry name" value="Ntn_hydrolases_N"/>
</dbReference>
<gene>
    <name evidence="10" type="ORF">EBN88_04125</name>
</gene>
<dbReference type="SUPFAM" id="SSF56235">
    <property type="entry name" value="N-terminal nucleophile aminohydrolases (Ntn hydrolases)"/>
    <property type="match status" value="1"/>
</dbReference>
<feature type="region of interest" description="Disordered" evidence="8">
    <location>
        <begin position="523"/>
        <end position="546"/>
    </location>
</feature>
<evidence type="ECO:0000256" key="3">
    <source>
        <dbReference type="ARBA" id="ARBA00006586"/>
    </source>
</evidence>
<evidence type="ECO:0000259" key="9">
    <source>
        <dbReference type="SMART" id="SM01006"/>
    </source>
</evidence>
<dbReference type="Gene3D" id="3.40.630.30">
    <property type="match status" value="1"/>
</dbReference>
<name>A0A3M2MCU9_9ACTN</name>
<keyword evidence="5" id="KW-0378">Hydrolase</keyword>
<accession>A0A3M2MCU9</accession>
<evidence type="ECO:0000313" key="11">
    <source>
        <dbReference type="Proteomes" id="UP000278673"/>
    </source>
</evidence>
<comment type="similarity">
    <text evidence="3">Belongs to the peptidase S45 family.</text>
</comment>
<comment type="caution">
    <text evidence="10">The sequence shown here is derived from an EMBL/GenBank/DDBJ whole genome shotgun (WGS) entry which is preliminary data.</text>
</comment>
<dbReference type="RefSeq" id="WP_122182407.1">
    <property type="nucleotide sequence ID" value="NZ_RFFJ01000011.1"/>
</dbReference>
<dbReference type="InterPro" id="IPR002692">
    <property type="entry name" value="S45"/>
</dbReference>
<dbReference type="PANTHER" id="PTHR34218">
    <property type="entry name" value="PEPTIDASE S45 PENICILLIN AMIDASE"/>
    <property type="match status" value="1"/>
</dbReference>
<dbReference type="GO" id="GO:0019290">
    <property type="term" value="P:siderophore biosynthetic process"/>
    <property type="evidence" value="ECO:0007669"/>
    <property type="project" value="InterPro"/>
</dbReference>
<evidence type="ECO:0000256" key="8">
    <source>
        <dbReference type="SAM" id="MobiDB-lite"/>
    </source>
</evidence>
<evidence type="ECO:0000256" key="5">
    <source>
        <dbReference type="ARBA" id="ARBA00022801"/>
    </source>
</evidence>
<comment type="pathway">
    <text evidence="2">Siderophore biosynthesis; mycobactin biosynthesis.</text>
</comment>
<dbReference type="UniPathway" id="UPA00011"/>
<dbReference type="Gene3D" id="2.30.120.10">
    <property type="match status" value="1"/>
</dbReference>
<dbReference type="InterPro" id="IPR023343">
    <property type="entry name" value="Penicillin_amidase_dom1"/>
</dbReference>
<dbReference type="InterPro" id="IPR016181">
    <property type="entry name" value="Acyl_CoA_acyltransferase"/>
</dbReference>
<dbReference type="PANTHER" id="PTHR34218:SF4">
    <property type="entry name" value="ACYL-HOMOSERINE LACTONE ACYLASE QUIP"/>
    <property type="match status" value="1"/>
</dbReference>
<evidence type="ECO:0000256" key="4">
    <source>
        <dbReference type="ARBA" id="ARBA00020586"/>
    </source>
</evidence>
<dbReference type="Pfam" id="PF01804">
    <property type="entry name" value="Penicil_amidase"/>
    <property type="match status" value="1"/>
</dbReference>
<proteinExistence type="inferred from homology"/>
<keyword evidence="10" id="KW-0808">Transferase</keyword>
<sequence>MTVHIHRDSWGIPSLSADSARELAYAQGRLAAQDRAWQLEMEHRRLRGTCAAVLGPPALDWDVLVRRAQLAQTARRCLLALDDATRDWVTAYTDGVNSALPEAARRAPEFVATGTPPGRWQPWVPLGVWLATHLFFAGLPAKLWRAEVTRRLGPEAVAWFTAGTPGTAGSNGWLLTGDRTATGAALLAGDPHRYAEDPGCYQQIRLVCPEFDVLGLAVPGVPGLPHFGHAGTVAWAITHAMADYQDLYRERLRRTDDGAEALGPNGWEPALHGLETVTVAGAAPVTIDVWETERGPVLFGGPEDAEAFSLRHVPRVTARLGFATLPRLLRARTVADVDAACEDWVEPVNVLLAADTEGGTLHRVAGRVPVRDPENRLRPVPAWDARHAWRPDAYEPAPRAEVAGGLAVMANERGLAAPLGVEFLPGHQHRRITELLRPRRDWTADETARVHGDTLSGGAPAMLDRLADLDGLSPAAEALAGRLLAWDRRMDADSHDAAAYAALRATCARRLAAHPTFAPLATLSTEPLGTRPEAPGPSSGRPGPRCPAPLRPWLELGPRIAFALETLLTPGVVPDLDPAALVREALEAVANEGADHGTWGERHRLALWRPLPSTNGPALDVPLAGDHDCVLATGSVPGVTDTSARCPVARYVWDLGDRTRSRWIVPLGAHGTADHPHHHDQTPLWAAGRLLPVETEPARLTHEASLAVGRDTAVPRTPAYERDVPGFGTVRLVPVDPVADLALLHGWVTEERAAFWGMVGAEPIEVLEIYEYLDALPSHHSYLVHRDGVPVGLFQTYDPAADEVGAHYPVAPGDLGVHLLLAPPRGPLRRGFTGGLIPCLIEFVFADPRVRRIVAEPDLGNGPAVERALRTGLLLGPVIELPDKRARLAFLTREAARERAPAAWERAPAAREPGAAARERGSARG</sequence>
<dbReference type="Proteomes" id="UP000278673">
    <property type="component" value="Unassembled WGS sequence"/>
</dbReference>
<dbReference type="GO" id="GO:0017000">
    <property type="term" value="P:antibiotic biosynthetic process"/>
    <property type="evidence" value="ECO:0007669"/>
    <property type="project" value="InterPro"/>
</dbReference>
<dbReference type="EMBL" id="RFFJ01000011">
    <property type="protein sequence ID" value="RMI45018.1"/>
    <property type="molecule type" value="Genomic_DNA"/>
</dbReference>
<evidence type="ECO:0000256" key="2">
    <source>
        <dbReference type="ARBA" id="ARBA00005102"/>
    </source>
</evidence>
<feature type="compositionally biased region" description="Low complexity" evidence="8">
    <location>
        <begin position="901"/>
        <end position="916"/>
    </location>
</feature>
<feature type="domain" description="Acyltransferase MbtK/IucB-like conserved" evidence="9">
    <location>
        <begin position="733"/>
        <end position="781"/>
    </location>
</feature>
<evidence type="ECO:0000256" key="1">
    <source>
        <dbReference type="ARBA" id="ARBA00003818"/>
    </source>
</evidence>
<reference evidence="10 11" key="1">
    <citation type="submission" date="2018-10" db="EMBL/GenBank/DDBJ databases">
        <title>Isolation, diversity and antifungal activity of actinobacteria from wheat.</title>
        <authorList>
            <person name="Han C."/>
        </authorList>
    </citation>
    <scope>NUCLEOTIDE SEQUENCE [LARGE SCALE GENOMIC DNA]</scope>
    <source>
        <strain evidence="10 11">NEAU-YY642</strain>
    </source>
</reference>
<evidence type="ECO:0000256" key="7">
    <source>
        <dbReference type="ARBA" id="ARBA00031122"/>
    </source>
</evidence>
<dbReference type="InterPro" id="IPR043146">
    <property type="entry name" value="Penicillin_amidase_N_B-knob"/>
</dbReference>
<protein>
    <recommendedName>
        <fullName evidence="4">Lysine N-acyltransferase MbtK</fullName>
    </recommendedName>
    <alternativeName>
        <fullName evidence="7">Mycobactin synthase protein K</fullName>
    </alternativeName>
</protein>
<dbReference type="SUPFAM" id="SSF55729">
    <property type="entry name" value="Acyl-CoA N-acyltransferases (Nat)"/>
    <property type="match status" value="1"/>
</dbReference>
<dbReference type="Gene3D" id="3.60.20.10">
    <property type="entry name" value="Glutamine Phosphoribosylpyrophosphate, subunit 1, domain 1"/>
    <property type="match status" value="1"/>
</dbReference>
<organism evidence="10 11">
    <name type="scientific">Streptomyces triticirhizae</name>
    <dbReference type="NCBI Taxonomy" id="2483353"/>
    <lineage>
        <taxon>Bacteria</taxon>
        <taxon>Bacillati</taxon>
        <taxon>Actinomycetota</taxon>
        <taxon>Actinomycetes</taxon>
        <taxon>Kitasatosporales</taxon>
        <taxon>Streptomycetaceae</taxon>
        <taxon>Streptomyces</taxon>
    </lineage>
</organism>
<dbReference type="InterPro" id="IPR043147">
    <property type="entry name" value="Penicillin_amidase_A-knob"/>
</dbReference>
<dbReference type="GO" id="GO:0016746">
    <property type="term" value="F:acyltransferase activity"/>
    <property type="evidence" value="ECO:0007669"/>
    <property type="project" value="InterPro"/>
</dbReference>
<keyword evidence="11" id="KW-1185">Reference proteome</keyword>
<evidence type="ECO:0000313" key="10">
    <source>
        <dbReference type="EMBL" id="RMI45018.1"/>
    </source>
</evidence>
<evidence type="ECO:0000256" key="6">
    <source>
        <dbReference type="ARBA" id="ARBA00023145"/>
    </source>
</evidence>
<dbReference type="GO" id="GO:0016811">
    <property type="term" value="F:hydrolase activity, acting on carbon-nitrogen (but not peptide) bonds, in linear amides"/>
    <property type="evidence" value="ECO:0007669"/>
    <property type="project" value="InterPro"/>
</dbReference>
<dbReference type="InterPro" id="IPR019432">
    <property type="entry name" value="Acyltransferase_MbtK/IucB-like"/>
</dbReference>
<comment type="function">
    <text evidence="1">Acyltransferase required for the direct transfer of medium- to long-chain fatty acyl moieties from a carrier protein (MbtL) on to the epsilon-amino group of lysine residue in the mycobactin core.</text>
</comment>
<feature type="region of interest" description="Disordered" evidence="8">
    <location>
        <begin position="901"/>
        <end position="925"/>
    </location>
</feature>
<dbReference type="Gene3D" id="1.10.1400.10">
    <property type="match status" value="1"/>
</dbReference>
<dbReference type="AlphaFoldDB" id="A0A3M2MCU9"/>
<dbReference type="Pfam" id="PF13523">
    <property type="entry name" value="Acetyltransf_8"/>
    <property type="match status" value="1"/>
</dbReference>
<keyword evidence="6" id="KW-0865">Zymogen</keyword>
<feature type="compositionally biased region" description="Low complexity" evidence="8">
    <location>
        <begin position="531"/>
        <end position="543"/>
    </location>
</feature>
<dbReference type="Gene3D" id="1.10.439.10">
    <property type="entry name" value="Penicillin Amidohydrolase, domain 1"/>
    <property type="match status" value="1"/>
</dbReference>